<gene>
    <name evidence="1" type="ORF">JQ615_19775</name>
</gene>
<comment type="caution">
    <text evidence="1">The sequence shown here is derived from an EMBL/GenBank/DDBJ whole genome shotgun (WGS) entry which is preliminary data.</text>
</comment>
<reference evidence="2" key="1">
    <citation type="journal article" date="2021" name="ISME J.">
        <title>Evolutionary origin and ecological implication of a unique nif island in free-living Bradyrhizobium lineages.</title>
        <authorList>
            <person name="Tao J."/>
        </authorList>
    </citation>
    <scope>NUCLEOTIDE SEQUENCE [LARGE SCALE GENOMIC DNA]</scope>
    <source>
        <strain evidence="2">SZCCT0434</strain>
    </source>
</reference>
<evidence type="ECO:0000313" key="2">
    <source>
        <dbReference type="Proteomes" id="UP001315278"/>
    </source>
</evidence>
<accession>A0ABS5FLG3</accession>
<sequence length="227" mass="24433">MTAIICLAKSDGIVIYTDGASLDARNGAYLNPCRKAQIFVHQPMIMAARGPMLATSLLEFACDKYTTFDAAVDAMPKCAYSAVSQAHGATKAEIGLEVFFGGWSARSRSWEAYRTWLLGDTLDKLDEGSLELTRIPFLRFAPDPGPEALEQLGVITNGALHLRSDAEIVNLMEGLRATKFYLGSHDAGTKGCVVGAFVQKTSLTANGAKAEIIHRWPDVIGKPLGVP</sequence>
<keyword evidence="2" id="KW-1185">Reference proteome</keyword>
<dbReference type="RefSeq" id="WP_212493432.1">
    <property type="nucleotide sequence ID" value="NZ_JAFCJH010000019.1"/>
</dbReference>
<protein>
    <submittedName>
        <fullName evidence="1">Uncharacterized protein</fullName>
    </submittedName>
</protein>
<name>A0ABS5FLG3_9BRAD</name>
<dbReference type="Proteomes" id="UP001315278">
    <property type="component" value="Unassembled WGS sequence"/>
</dbReference>
<proteinExistence type="predicted"/>
<evidence type="ECO:0000313" key="1">
    <source>
        <dbReference type="EMBL" id="MBR0797629.1"/>
    </source>
</evidence>
<dbReference type="EMBL" id="JAFCJH010000019">
    <property type="protein sequence ID" value="MBR0797629.1"/>
    <property type="molecule type" value="Genomic_DNA"/>
</dbReference>
<organism evidence="1 2">
    <name type="scientific">Bradyrhizobium jicamae</name>
    <dbReference type="NCBI Taxonomy" id="280332"/>
    <lineage>
        <taxon>Bacteria</taxon>
        <taxon>Pseudomonadati</taxon>
        <taxon>Pseudomonadota</taxon>
        <taxon>Alphaproteobacteria</taxon>
        <taxon>Hyphomicrobiales</taxon>
        <taxon>Nitrobacteraceae</taxon>
        <taxon>Bradyrhizobium</taxon>
    </lineage>
</organism>